<evidence type="ECO:0000313" key="3">
    <source>
        <dbReference type="WBParaSite" id="HCON_00057740-00001"/>
    </source>
</evidence>
<protein>
    <submittedName>
        <fullName evidence="3">Uncharacterized protein</fullName>
    </submittedName>
</protein>
<keyword evidence="2" id="KW-1185">Reference proteome</keyword>
<feature type="region of interest" description="Disordered" evidence="1">
    <location>
        <begin position="112"/>
        <end position="179"/>
    </location>
</feature>
<evidence type="ECO:0000256" key="1">
    <source>
        <dbReference type="SAM" id="MobiDB-lite"/>
    </source>
</evidence>
<dbReference type="Proteomes" id="UP000025227">
    <property type="component" value="Unplaced"/>
</dbReference>
<sequence>MSFKSLRRAAQFAARIRTFVHTPRCRKVNVRNRESKFGRNIYEPWMDYKGDYRRVSTTTDAASNAAPSRYRFASEYAESVPETPMSCFCDFHAFLSKLVLLVKSLHQSLTLPAKQGRSGSRNRRAVRHSSSGSRRTNQTALSGRSSSGGESREPTGSVVRAPVRSAHRTPPPPYREQSDYFENDKLAGQIEFEVKTFCSWTVDGRENVVAQDYIGKIYFPDL</sequence>
<proteinExistence type="predicted"/>
<dbReference type="WBParaSite" id="HCON_00057740-00001">
    <property type="protein sequence ID" value="HCON_00057740-00001"/>
    <property type="gene ID" value="HCON_00057740"/>
</dbReference>
<feature type="compositionally biased region" description="Polar residues" evidence="1">
    <location>
        <begin position="128"/>
        <end position="141"/>
    </location>
</feature>
<reference evidence="3" key="1">
    <citation type="submission" date="2020-12" db="UniProtKB">
        <authorList>
            <consortium name="WormBaseParasite"/>
        </authorList>
    </citation>
    <scope>IDENTIFICATION</scope>
    <source>
        <strain evidence="3">MHco3</strain>
    </source>
</reference>
<dbReference type="AlphaFoldDB" id="A0A7I4Y7W9"/>
<evidence type="ECO:0000313" key="2">
    <source>
        <dbReference type="Proteomes" id="UP000025227"/>
    </source>
</evidence>
<dbReference type="OMA" id="YEPWMDY"/>
<accession>A0A7I4Y7W9</accession>
<name>A0A7I4Y7W9_HAECO</name>
<dbReference type="OrthoDB" id="10428233at2759"/>
<organism evidence="2 3">
    <name type="scientific">Haemonchus contortus</name>
    <name type="common">Barber pole worm</name>
    <dbReference type="NCBI Taxonomy" id="6289"/>
    <lineage>
        <taxon>Eukaryota</taxon>
        <taxon>Metazoa</taxon>
        <taxon>Ecdysozoa</taxon>
        <taxon>Nematoda</taxon>
        <taxon>Chromadorea</taxon>
        <taxon>Rhabditida</taxon>
        <taxon>Rhabditina</taxon>
        <taxon>Rhabditomorpha</taxon>
        <taxon>Strongyloidea</taxon>
        <taxon>Trichostrongylidae</taxon>
        <taxon>Haemonchus</taxon>
    </lineage>
</organism>